<dbReference type="EMBL" id="CM037154">
    <property type="protein sequence ID" value="KAH7860643.1"/>
    <property type="molecule type" value="Genomic_DNA"/>
</dbReference>
<comment type="caution">
    <text evidence="1">The sequence shown here is derived from an EMBL/GenBank/DDBJ whole genome shotgun (WGS) entry which is preliminary data.</text>
</comment>
<evidence type="ECO:0000313" key="2">
    <source>
        <dbReference type="Proteomes" id="UP000828048"/>
    </source>
</evidence>
<keyword evidence="2" id="KW-1185">Reference proteome</keyword>
<gene>
    <name evidence="1" type="ORF">Vadar_016107</name>
</gene>
<proteinExistence type="predicted"/>
<protein>
    <submittedName>
        <fullName evidence="1">Uncharacterized protein</fullName>
    </submittedName>
</protein>
<accession>A0ACB7Z5N8</accession>
<reference evidence="1 2" key="1">
    <citation type="journal article" date="2021" name="Hortic Res">
        <title>High-quality reference genome and annotation aids understanding of berry development for evergreen blueberry (Vaccinium darrowii).</title>
        <authorList>
            <person name="Yu J."/>
            <person name="Hulse-Kemp A.M."/>
            <person name="Babiker E."/>
            <person name="Staton M."/>
        </authorList>
    </citation>
    <scope>NUCLEOTIDE SEQUENCE [LARGE SCALE GENOMIC DNA]</scope>
    <source>
        <strain evidence="2">cv. NJ 8807/NJ 8810</strain>
        <tissue evidence="1">Young leaf</tissue>
    </source>
</reference>
<organism evidence="1 2">
    <name type="scientific">Vaccinium darrowii</name>
    <dbReference type="NCBI Taxonomy" id="229202"/>
    <lineage>
        <taxon>Eukaryota</taxon>
        <taxon>Viridiplantae</taxon>
        <taxon>Streptophyta</taxon>
        <taxon>Embryophyta</taxon>
        <taxon>Tracheophyta</taxon>
        <taxon>Spermatophyta</taxon>
        <taxon>Magnoliopsida</taxon>
        <taxon>eudicotyledons</taxon>
        <taxon>Gunneridae</taxon>
        <taxon>Pentapetalae</taxon>
        <taxon>asterids</taxon>
        <taxon>Ericales</taxon>
        <taxon>Ericaceae</taxon>
        <taxon>Vaccinioideae</taxon>
        <taxon>Vaccinieae</taxon>
        <taxon>Vaccinium</taxon>
    </lineage>
</organism>
<name>A0ACB7Z5N8_9ERIC</name>
<dbReference type="Proteomes" id="UP000828048">
    <property type="component" value="Chromosome 4"/>
</dbReference>
<sequence>MLIALSQDAENQIFPIAFAIVESKTKESWGWFLDCLRCYATERTGLCLISDRHHGLVNYTKDEPTWRPAYAYHRYCARLISANYVRRHGQAVGRQVFWAAQELQPRKFERELNKTKRFVVTDGPDKGKQKVYDDVMNIPLDRWSFAHDNGKRYGSLTTNAVECFNGVLKDARNLLITALVMTTFFKSVEYFTDKSRTTLAKMNVGHVYSSFATNKYEH</sequence>
<evidence type="ECO:0000313" key="1">
    <source>
        <dbReference type="EMBL" id="KAH7860643.1"/>
    </source>
</evidence>